<dbReference type="Pfam" id="PF01900">
    <property type="entry name" value="RNase_P_Rpp14"/>
    <property type="match status" value="1"/>
</dbReference>
<evidence type="ECO:0000313" key="3">
    <source>
        <dbReference type="EMBL" id="DBA18648.1"/>
    </source>
</evidence>
<comment type="caution">
    <text evidence="3">The sequence shown here is derived from an EMBL/GenBank/DDBJ whole genome shotgun (WGS) entry which is preliminary data.</text>
</comment>
<dbReference type="SUPFAM" id="SSF160350">
    <property type="entry name" value="Rnp2-like"/>
    <property type="match status" value="1"/>
</dbReference>
<dbReference type="Gene3D" id="3.30.70.3250">
    <property type="entry name" value="Ribonuclease P, Pop5 subunit"/>
    <property type="match status" value="1"/>
</dbReference>
<dbReference type="GO" id="GO:0001682">
    <property type="term" value="P:tRNA 5'-leader removal"/>
    <property type="evidence" value="ECO:0007669"/>
    <property type="project" value="InterPro"/>
</dbReference>
<dbReference type="PANTHER" id="PTHR15441">
    <property type="entry name" value="RIBONUCLEASE P PROTEIN SUBUNIT P14"/>
    <property type="match status" value="1"/>
</dbReference>
<dbReference type="PANTHER" id="PTHR15441:SF1">
    <property type="entry name" value="RIBONUCLEASE P PROTEIN SUBUNIT P14"/>
    <property type="match status" value="1"/>
</dbReference>
<proteinExistence type="inferred from homology"/>
<dbReference type="InterPro" id="IPR002759">
    <property type="entry name" value="Pop5/Rpp14/Rnp2-like"/>
</dbReference>
<dbReference type="EMBL" id="DYDO01000009">
    <property type="protein sequence ID" value="DBA18648.1"/>
    <property type="molecule type" value="Genomic_DNA"/>
</dbReference>
<dbReference type="AlphaFoldDB" id="A0AAV2ZY52"/>
<comment type="similarity">
    <text evidence="1">Belongs to the eukaryotic/archaeal RNase P protein component 2 family.</text>
</comment>
<dbReference type="GO" id="GO:0030681">
    <property type="term" value="C:multimeric ribonuclease P complex"/>
    <property type="evidence" value="ECO:0007669"/>
    <property type="project" value="TreeGrafter"/>
</dbReference>
<sequence>MKGRPIPSEPIANERIVLRNPSEYQYLKVQLVFQREGVKLTDALYKSLIVSAIKDLHGEAGASCPLDLLKFDEKTLSGILRVNSSGLVKLWTSLTLLGQYQNQECSFRVIQVSPFLLALAGNSRELVLD</sequence>
<protein>
    <submittedName>
        <fullName evidence="3">Uncharacterized protein</fullName>
    </submittedName>
</protein>
<dbReference type="InterPro" id="IPR038085">
    <property type="entry name" value="Rnp2-like_sf"/>
</dbReference>
<accession>A0AAV2ZY52</accession>
<organism evidence="3 4">
    <name type="scientific">Pyxicephalus adspersus</name>
    <name type="common">African bullfrog</name>
    <dbReference type="NCBI Taxonomy" id="30357"/>
    <lineage>
        <taxon>Eukaryota</taxon>
        <taxon>Metazoa</taxon>
        <taxon>Chordata</taxon>
        <taxon>Craniata</taxon>
        <taxon>Vertebrata</taxon>
        <taxon>Euteleostomi</taxon>
        <taxon>Amphibia</taxon>
        <taxon>Batrachia</taxon>
        <taxon>Anura</taxon>
        <taxon>Neobatrachia</taxon>
        <taxon>Ranoidea</taxon>
        <taxon>Pyxicephalidae</taxon>
        <taxon>Pyxicephalinae</taxon>
        <taxon>Pyxicephalus</taxon>
    </lineage>
</organism>
<keyword evidence="4" id="KW-1185">Reference proteome</keyword>
<evidence type="ECO:0000256" key="1">
    <source>
        <dbReference type="ARBA" id="ARBA00010800"/>
    </source>
</evidence>
<dbReference type="GO" id="GO:0005730">
    <property type="term" value="C:nucleolus"/>
    <property type="evidence" value="ECO:0007669"/>
    <property type="project" value="TreeGrafter"/>
</dbReference>
<gene>
    <name evidence="3" type="ORF">GDO54_016872</name>
</gene>
<keyword evidence="2" id="KW-0819">tRNA processing</keyword>
<name>A0AAV2ZY52_PYXAD</name>
<dbReference type="GO" id="GO:0033204">
    <property type="term" value="F:ribonuclease P RNA binding"/>
    <property type="evidence" value="ECO:0007669"/>
    <property type="project" value="TreeGrafter"/>
</dbReference>
<reference evidence="3" key="1">
    <citation type="thesis" date="2020" institute="ProQuest LLC" country="789 East Eisenhower Parkway, Ann Arbor, MI, USA">
        <title>Comparative Genomics and Chromosome Evolution.</title>
        <authorList>
            <person name="Mudd A.B."/>
        </authorList>
    </citation>
    <scope>NUCLEOTIDE SEQUENCE</scope>
    <source>
        <strain evidence="3">1538</strain>
        <tissue evidence="3">Blood</tissue>
    </source>
</reference>
<evidence type="ECO:0000313" key="4">
    <source>
        <dbReference type="Proteomes" id="UP001181693"/>
    </source>
</evidence>
<dbReference type="Proteomes" id="UP001181693">
    <property type="component" value="Unassembled WGS sequence"/>
</dbReference>
<evidence type="ECO:0000256" key="2">
    <source>
        <dbReference type="ARBA" id="ARBA00022694"/>
    </source>
</evidence>